<name>A0ABQ1IA93_9GAMM</name>
<organism evidence="1 2">
    <name type="scientific">Oceanisphaera marina</name>
    <dbReference type="NCBI Taxonomy" id="2017550"/>
    <lineage>
        <taxon>Bacteria</taxon>
        <taxon>Pseudomonadati</taxon>
        <taxon>Pseudomonadota</taxon>
        <taxon>Gammaproteobacteria</taxon>
        <taxon>Aeromonadales</taxon>
        <taxon>Aeromonadaceae</taxon>
        <taxon>Oceanisphaera</taxon>
    </lineage>
</organism>
<protein>
    <submittedName>
        <fullName evidence="1">Uncharacterized protein</fullName>
    </submittedName>
</protein>
<evidence type="ECO:0000313" key="1">
    <source>
        <dbReference type="EMBL" id="GGB31603.1"/>
    </source>
</evidence>
<reference evidence="2" key="1">
    <citation type="journal article" date="2019" name="Int. J. Syst. Evol. Microbiol.">
        <title>The Global Catalogue of Microorganisms (GCM) 10K type strain sequencing project: providing services to taxonomists for standard genome sequencing and annotation.</title>
        <authorList>
            <consortium name="The Broad Institute Genomics Platform"/>
            <consortium name="The Broad Institute Genome Sequencing Center for Infectious Disease"/>
            <person name="Wu L."/>
            <person name="Ma J."/>
        </authorList>
    </citation>
    <scope>NUCLEOTIDE SEQUENCE [LARGE SCALE GENOMIC DNA]</scope>
    <source>
        <strain evidence="2">CGMCC 1.15923</strain>
    </source>
</reference>
<comment type="caution">
    <text evidence="1">The sequence shown here is derived from an EMBL/GenBank/DDBJ whole genome shotgun (WGS) entry which is preliminary data.</text>
</comment>
<keyword evidence="2" id="KW-1185">Reference proteome</keyword>
<proteinExistence type="predicted"/>
<sequence length="50" mass="5745">MAPCAELNRFIGEWGMEKDLKALLATEYTEKHGRIKFFNGLSEFHGRSDV</sequence>
<dbReference type="EMBL" id="BMKE01000001">
    <property type="protein sequence ID" value="GGB31603.1"/>
    <property type="molecule type" value="Genomic_DNA"/>
</dbReference>
<evidence type="ECO:0000313" key="2">
    <source>
        <dbReference type="Proteomes" id="UP000646152"/>
    </source>
</evidence>
<gene>
    <name evidence="1" type="ORF">GCM10011502_00710</name>
</gene>
<dbReference type="Proteomes" id="UP000646152">
    <property type="component" value="Unassembled WGS sequence"/>
</dbReference>
<accession>A0ABQ1IA93</accession>